<evidence type="ECO:0000256" key="2">
    <source>
        <dbReference type="ARBA" id="ARBA00007015"/>
    </source>
</evidence>
<keyword evidence="5 7" id="KW-1133">Transmembrane helix</keyword>
<dbReference type="AlphaFoldDB" id="H3H611"/>
<keyword evidence="3" id="KW-0813">Transport</keyword>
<dbReference type="VEuPathDB" id="FungiDB:KRP23_7369"/>
<evidence type="ECO:0000256" key="1">
    <source>
        <dbReference type="ARBA" id="ARBA00004141"/>
    </source>
</evidence>
<feature type="transmembrane region" description="Helical" evidence="7">
    <location>
        <begin position="103"/>
        <end position="123"/>
    </location>
</feature>
<dbReference type="EMBL" id="DS566456">
    <property type="status" value="NOT_ANNOTATED_CDS"/>
    <property type="molecule type" value="Genomic_DNA"/>
</dbReference>
<reference evidence="8" key="2">
    <citation type="submission" date="2015-06" db="UniProtKB">
        <authorList>
            <consortium name="EnsemblProtists"/>
        </authorList>
    </citation>
    <scope>IDENTIFICATION</scope>
    <source>
        <strain evidence="8">Pr102</strain>
    </source>
</reference>
<organism evidence="8 9">
    <name type="scientific">Phytophthora ramorum</name>
    <name type="common">Sudden oak death agent</name>
    <dbReference type="NCBI Taxonomy" id="164328"/>
    <lineage>
        <taxon>Eukaryota</taxon>
        <taxon>Sar</taxon>
        <taxon>Stramenopiles</taxon>
        <taxon>Oomycota</taxon>
        <taxon>Peronosporomycetes</taxon>
        <taxon>Peronosporales</taxon>
        <taxon>Peronosporaceae</taxon>
        <taxon>Phytophthora</taxon>
    </lineage>
</organism>
<keyword evidence="6 7" id="KW-0472">Membrane</keyword>
<dbReference type="GO" id="GO:0098838">
    <property type="term" value="P:folate transmembrane transport"/>
    <property type="evidence" value="ECO:0000318"/>
    <property type="project" value="GO_Central"/>
</dbReference>
<evidence type="ECO:0000313" key="8">
    <source>
        <dbReference type="EnsemblProtists" id="Phyra86102"/>
    </source>
</evidence>
<dbReference type="OMA" id="KENEWFL"/>
<sequence>MRTTPRKKIDLLAPAPTTEFAYSPRKENEWFLDTQSPQLFEGGALRHGGEVNIWSREYIGIVAQYAAVGMIFGTLPGTVYPFFFNYLNMEGTQVVSAVVLLNMPWSFKIFYGMITDCVPIWGYRRRPFMVMGWTLCFTMLVVMACMDAGDPYYPDNKYATMDEEELTPELVATFNESAHHAGGKFVVLMMIAAVGYVGADVAADAMMVEVAQREPEATRGYTQTTIYM</sequence>
<reference evidence="9" key="1">
    <citation type="journal article" date="2006" name="Science">
        <title>Phytophthora genome sequences uncover evolutionary origins and mechanisms of pathogenesis.</title>
        <authorList>
            <person name="Tyler B.M."/>
            <person name="Tripathy S."/>
            <person name="Zhang X."/>
            <person name="Dehal P."/>
            <person name="Jiang R.H."/>
            <person name="Aerts A."/>
            <person name="Arredondo F.D."/>
            <person name="Baxter L."/>
            <person name="Bensasson D."/>
            <person name="Beynon J.L."/>
            <person name="Chapman J."/>
            <person name="Damasceno C.M."/>
            <person name="Dorrance A.E."/>
            <person name="Dou D."/>
            <person name="Dickerman A.W."/>
            <person name="Dubchak I.L."/>
            <person name="Garbelotto M."/>
            <person name="Gijzen M."/>
            <person name="Gordon S.G."/>
            <person name="Govers F."/>
            <person name="Grunwald N.J."/>
            <person name="Huang W."/>
            <person name="Ivors K.L."/>
            <person name="Jones R.W."/>
            <person name="Kamoun S."/>
            <person name="Krampis K."/>
            <person name="Lamour K.H."/>
            <person name="Lee M.K."/>
            <person name="McDonald W.H."/>
            <person name="Medina M."/>
            <person name="Meijer H.J."/>
            <person name="Nordberg E.K."/>
            <person name="Maclean D.J."/>
            <person name="Ospina-Giraldo M.D."/>
            <person name="Morris P.F."/>
            <person name="Phuntumart V."/>
            <person name="Putnam N.H."/>
            <person name="Rash S."/>
            <person name="Rose J.K."/>
            <person name="Sakihama Y."/>
            <person name="Salamov A.A."/>
            <person name="Savidor A."/>
            <person name="Scheuring C.F."/>
            <person name="Smith B.M."/>
            <person name="Sobral B.W."/>
            <person name="Terry A."/>
            <person name="Torto-Alalibo T.A."/>
            <person name="Win J."/>
            <person name="Xu Z."/>
            <person name="Zhang H."/>
            <person name="Grigoriev I.V."/>
            <person name="Rokhsar D.S."/>
            <person name="Boore J.L."/>
        </authorList>
    </citation>
    <scope>NUCLEOTIDE SEQUENCE [LARGE SCALE GENOMIC DNA]</scope>
    <source>
        <strain evidence="9">Pr102</strain>
    </source>
</reference>
<name>H3H611_PHYRM</name>
<comment type="subcellular location">
    <subcellularLocation>
        <location evidence="1">Membrane</location>
        <topology evidence="1">Multi-pass membrane protein</topology>
    </subcellularLocation>
</comment>
<dbReference type="InParanoid" id="H3H611"/>
<feature type="transmembrane region" description="Helical" evidence="7">
    <location>
        <begin position="130"/>
        <end position="149"/>
    </location>
</feature>
<dbReference type="GO" id="GO:0016020">
    <property type="term" value="C:membrane"/>
    <property type="evidence" value="ECO:0007669"/>
    <property type="project" value="UniProtKB-SubCell"/>
</dbReference>
<protein>
    <submittedName>
        <fullName evidence="8">Uncharacterized protein</fullName>
    </submittedName>
</protein>
<dbReference type="Pfam" id="PF03092">
    <property type="entry name" value="BT1"/>
    <property type="match status" value="1"/>
</dbReference>
<keyword evidence="4 7" id="KW-0812">Transmembrane</keyword>
<dbReference type="eggNOG" id="ENOG502RVJ4">
    <property type="taxonomic scope" value="Eukaryota"/>
</dbReference>
<evidence type="ECO:0000256" key="6">
    <source>
        <dbReference type="ARBA" id="ARBA00023136"/>
    </source>
</evidence>
<evidence type="ECO:0000256" key="4">
    <source>
        <dbReference type="ARBA" id="ARBA00022692"/>
    </source>
</evidence>
<dbReference type="EnsemblProtists" id="Phyra86102">
    <property type="protein sequence ID" value="Phyra86102"/>
    <property type="gene ID" value="Phyra86102"/>
</dbReference>
<keyword evidence="9" id="KW-1185">Reference proteome</keyword>
<dbReference type="GO" id="GO:0008517">
    <property type="term" value="F:folic acid transmembrane transporter activity"/>
    <property type="evidence" value="ECO:0000318"/>
    <property type="project" value="GO_Central"/>
</dbReference>
<comment type="similarity">
    <text evidence="2">Belongs to the major facilitator superfamily. Folate-biopterin transporter (TC 2.A.71) family.</text>
</comment>
<dbReference type="STRING" id="164328.H3H611"/>
<evidence type="ECO:0000256" key="5">
    <source>
        <dbReference type="ARBA" id="ARBA00022989"/>
    </source>
</evidence>
<dbReference type="InterPro" id="IPR036259">
    <property type="entry name" value="MFS_trans_sf"/>
</dbReference>
<dbReference type="PANTHER" id="PTHR31585">
    <property type="entry name" value="FOLATE-BIOPTERIN TRANSPORTER 1, CHLOROPLASTIC"/>
    <property type="match status" value="1"/>
</dbReference>
<feature type="transmembrane region" description="Helical" evidence="7">
    <location>
        <begin position="62"/>
        <end position="83"/>
    </location>
</feature>
<dbReference type="SUPFAM" id="SSF103473">
    <property type="entry name" value="MFS general substrate transporter"/>
    <property type="match status" value="1"/>
</dbReference>
<dbReference type="HOGENOM" id="CLU_100468_0_0_1"/>
<dbReference type="PANTHER" id="PTHR31585:SF53">
    <property type="entry name" value="TRANSMEMBRANE PROTEIN"/>
    <property type="match status" value="1"/>
</dbReference>
<dbReference type="InterPro" id="IPR039309">
    <property type="entry name" value="BT1"/>
</dbReference>
<dbReference type="Proteomes" id="UP000005238">
    <property type="component" value="Unassembled WGS sequence"/>
</dbReference>
<accession>H3H611</accession>
<evidence type="ECO:0000256" key="7">
    <source>
        <dbReference type="SAM" id="Phobius"/>
    </source>
</evidence>
<proteinExistence type="inferred from homology"/>
<evidence type="ECO:0000313" key="9">
    <source>
        <dbReference type="Proteomes" id="UP000005238"/>
    </source>
</evidence>
<feature type="transmembrane region" description="Helical" evidence="7">
    <location>
        <begin position="185"/>
        <end position="203"/>
    </location>
</feature>
<evidence type="ECO:0000256" key="3">
    <source>
        <dbReference type="ARBA" id="ARBA00022448"/>
    </source>
</evidence>